<evidence type="ECO:0008006" key="3">
    <source>
        <dbReference type="Google" id="ProtNLM"/>
    </source>
</evidence>
<protein>
    <recommendedName>
        <fullName evidence="3">Pyruvate kinase</fullName>
    </recommendedName>
</protein>
<evidence type="ECO:0000313" key="1">
    <source>
        <dbReference type="EMBL" id="BCE28187.1"/>
    </source>
</evidence>
<dbReference type="SUPFAM" id="SSF51621">
    <property type="entry name" value="Phosphoenolpyruvate/pyruvate domain"/>
    <property type="match status" value="1"/>
</dbReference>
<organism evidence="2">
    <name type="scientific">Bradyrhizobium diazoefficiens</name>
    <dbReference type="NCBI Taxonomy" id="1355477"/>
    <lineage>
        <taxon>Bacteria</taxon>
        <taxon>Pseudomonadati</taxon>
        <taxon>Pseudomonadota</taxon>
        <taxon>Alphaproteobacteria</taxon>
        <taxon>Hyphomicrobiales</taxon>
        <taxon>Nitrobacteraceae</taxon>
        <taxon>Bradyrhizobium</taxon>
    </lineage>
</organism>
<reference evidence="1" key="1">
    <citation type="submission" date="2020-05" db="EMBL/GenBank/DDBJ databases">
        <title>Complete genome sequence of Bradyrhizobium diazoefficiens XF2 isolated from soybean nodule.</title>
        <authorList>
            <person name="Noda R."/>
            <person name="Kakizaki K."/>
            <person name="Minamisawa K."/>
        </authorList>
    </citation>
    <scope>NUCLEOTIDE SEQUENCE</scope>
    <source>
        <strain evidence="1">XF2</strain>
    </source>
</reference>
<dbReference type="EMBL" id="AP023092">
    <property type="protein sequence ID" value="BCE28187.1"/>
    <property type="molecule type" value="Genomic_DNA"/>
</dbReference>
<accession>A0A809YEC8</accession>
<reference evidence="2" key="2">
    <citation type="submission" date="2020-05" db="EMBL/GenBank/DDBJ databases">
        <title>Complete genome sequence of Bradyrhizobium diazoefficiens XF3 isolated from soybean nodule.</title>
        <authorList>
            <person name="Noda R."/>
            <person name="Kakizaki K."/>
            <person name="Minamisawa K."/>
        </authorList>
    </citation>
    <scope>NUCLEOTIDE SEQUENCE</scope>
    <source>
        <strain evidence="2">XF3</strain>
    </source>
</reference>
<dbReference type="InterPro" id="IPR015813">
    <property type="entry name" value="Pyrv/PenolPyrv_kinase-like_dom"/>
</dbReference>
<dbReference type="InterPro" id="IPR015806">
    <property type="entry name" value="Pyrv_Knase_insert_dom_sf"/>
</dbReference>
<gene>
    <name evidence="1" type="ORF">XF2B_19560</name>
    <name evidence="2" type="ORF">XF3B_19510</name>
</gene>
<proteinExistence type="predicted"/>
<dbReference type="AlphaFoldDB" id="A0A809YEC8"/>
<dbReference type="GO" id="GO:0004743">
    <property type="term" value="F:pyruvate kinase activity"/>
    <property type="evidence" value="ECO:0007669"/>
    <property type="project" value="InterPro"/>
</dbReference>
<name>A0A809YEC8_9BRAD</name>
<dbReference type="Gene3D" id="2.40.33.10">
    <property type="entry name" value="PK beta-barrel domain-like"/>
    <property type="match status" value="1"/>
</dbReference>
<evidence type="ECO:0000313" key="2">
    <source>
        <dbReference type="EMBL" id="BCE36920.1"/>
    </source>
</evidence>
<dbReference type="EMBL" id="AP023093">
    <property type="protein sequence ID" value="BCE36920.1"/>
    <property type="molecule type" value="Genomic_DNA"/>
</dbReference>
<sequence>MACVVIGGVIRDHKGASLPGALLKISPLTKKDRADLAFGLELGVDWVAVLCSETI</sequence>
<dbReference type="Gene3D" id="3.20.20.60">
    <property type="entry name" value="Phosphoenolpyruvate-binding domains"/>
    <property type="match status" value="1"/>
</dbReference>
<dbReference type="InterPro" id="IPR040442">
    <property type="entry name" value="Pyrv_kinase-like_dom_sf"/>
</dbReference>